<feature type="compositionally biased region" description="Basic residues" evidence="1">
    <location>
        <begin position="187"/>
        <end position="203"/>
    </location>
</feature>
<reference evidence="2" key="1">
    <citation type="submission" date="2021-01" db="EMBL/GenBank/DDBJ databases">
        <authorList>
            <person name="Corre E."/>
            <person name="Pelletier E."/>
            <person name="Niang G."/>
            <person name="Scheremetjew M."/>
            <person name="Finn R."/>
            <person name="Kale V."/>
            <person name="Holt S."/>
            <person name="Cochrane G."/>
            <person name="Meng A."/>
            <person name="Brown T."/>
            <person name="Cohen L."/>
        </authorList>
    </citation>
    <scope>NUCLEOTIDE SEQUENCE</scope>
</reference>
<evidence type="ECO:0000313" key="2">
    <source>
        <dbReference type="EMBL" id="CAD8866963.1"/>
    </source>
</evidence>
<evidence type="ECO:0000256" key="1">
    <source>
        <dbReference type="SAM" id="MobiDB-lite"/>
    </source>
</evidence>
<dbReference type="EMBL" id="HBFQ01058329">
    <property type="protein sequence ID" value="CAD8866963.1"/>
    <property type="molecule type" value="Transcribed_RNA"/>
</dbReference>
<protein>
    <submittedName>
        <fullName evidence="2">Uncharacterized protein</fullName>
    </submittedName>
</protein>
<gene>
    <name evidence="2" type="ORF">NSCI0253_LOCUS41318</name>
</gene>
<feature type="compositionally biased region" description="Basic and acidic residues" evidence="1">
    <location>
        <begin position="204"/>
        <end position="254"/>
    </location>
</feature>
<name>A0A7S1AVY0_NOCSC</name>
<feature type="region of interest" description="Disordered" evidence="1">
    <location>
        <begin position="32"/>
        <end position="283"/>
    </location>
</feature>
<organism evidence="2">
    <name type="scientific">Noctiluca scintillans</name>
    <name type="common">Sea sparkle</name>
    <name type="synonym">Red tide dinoflagellate</name>
    <dbReference type="NCBI Taxonomy" id="2966"/>
    <lineage>
        <taxon>Eukaryota</taxon>
        <taxon>Sar</taxon>
        <taxon>Alveolata</taxon>
        <taxon>Dinophyceae</taxon>
        <taxon>Noctilucales</taxon>
        <taxon>Noctilucaceae</taxon>
        <taxon>Noctiluca</taxon>
    </lineage>
</organism>
<feature type="compositionally biased region" description="Basic and acidic residues" evidence="1">
    <location>
        <begin position="173"/>
        <end position="186"/>
    </location>
</feature>
<sequence>MADEKIKEMEVLNRSRKDRLMKAAKQGYGPWAELLPRSRPLHQEEELRRSTSHAGGSVRGCWSSVQAQRKEIRDAHCEARQAQHAPRREEEEPDLRGFLAPKRPGTAQKSQSTPPKLEVRISSDSSVRAMAASSGARPKASSRASCPEKLESDERQQRSDSKVAEESSEEEEERVREDRKERDHRKNAQRQSEKHKHRHKEKRKREEWRKAWQERKRRSETAEDRDDSGERGRASTSASDRESAEAGEDLEARHRAQMWRVLNSNGASTGRENQRKYVGQLSDYELHKRLKEEEESSSSNRKLMSEAEVLAKLQKARSQQKPRGLLLS</sequence>
<accession>A0A7S1AVY0</accession>
<proteinExistence type="predicted"/>
<feature type="compositionally biased region" description="Basic and acidic residues" evidence="1">
    <location>
        <begin position="68"/>
        <end position="90"/>
    </location>
</feature>
<dbReference type="AlphaFoldDB" id="A0A7S1AVY0"/>
<feature type="compositionally biased region" description="Polar residues" evidence="1">
    <location>
        <begin position="262"/>
        <end position="271"/>
    </location>
</feature>
<feature type="compositionally biased region" description="Basic and acidic residues" evidence="1">
    <location>
        <begin position="146"/>
        <end position="165"/>
    </location>
</feature>